<dbReference type="CDD" id="cd00475">
    <property type="entry name" value="Cis_IPPS"/>
    <property type="match status" value="1"/>
</dbReference>
<dbReference type="InterPro" id="IPR001441">
    <property type="entry name" value="UPP_synth-like"/>
</dbReference>
<dbReference type="PANTHER" id="PTHR10291">
    <property type="entry name" value="DEHYDRODOLICHYL DIPHOSPHATE SYNTHASE FAMILY MEMBER"/>
    <property type="match status" value="1"/>
</dbReference>
<comment type="similarity">
    <text evidence="1 3">Belongs to the UPP synthase family.</text>
</comment>
<name>A0A8J9TNQ2_PHATR</name>
<keyword evidence="2 3" id="KW-0808">Transferase</keyword>
<organism evidence="4">
    <name type="scientific">Phaeodactylum tricornutum</name>
    <name type="common">Diatom</name>
    <dbReference type="NCBI Taxonomy" id="2850"/>
    <lineage>
        <taxon>Eukaryota</taxon>
        <taxon>Sar</taxon>
        <taxon>Stramenopiles</taxon>
        <taxon>Ochrophyta</taxon>
        <taxon>Bacillariophyta</taxon>
        <taxon>Bacillariophyceae</taxon>
        <taxon>Bacillariophycidae</taxon>
        <taxon>Naviculales</taxon>
        <taxon>Phaeodactylaceae</taxon>
        <taxon>Phaeodactylum</taxon>
    </lineage>
</organism>
<sequence length="247" mass="28190">MECESGIPRSHLPQHIAVVMDGNRRYGTLRYGKATSGHWDGSRKVLECAKWCLAEHIPVLTVYAFSTENWRRDPQEVATLMSLFVTYCEELRVEAIQRNIRVRVVSTEHDPIPPPVRAGLLRLEHDTRHCAAEGTDGLQMNILLSYGSRGEIVQACQALASECLHGNLAPQDISESHLQQRLLTSHVPDPDVVIRTSGEFRLSNFLLWQIAYAELFFLEKNWPELQKADLVEIIRSYAAKRQRRYGK</sequence>
<dbReference type="HAMAP" id="MF_01139">
    <property type="entry name" value="ISPT"/>
    <property type="match status" value="1"/>
</dbReference>
<dbReference type="Gene3D" id="3.40.1180.10">
    <property type="entry name" value="Decaprenyl diphosphate synthase-like"/>
    <property type="match status" value="1"/>
</dbReference>
<proteinExistence type="inferred from homology"/>
<dbReference type="NCBIfam" id="TIGR00055">
    <property type="entry name" value="uppS"/>
    <property type="match status" value="1"/>
</dbReference>
<dbReference type="GO" id="GO:0016094">
    <property type="term" value="P:polyprenol biosynthetic process"/>
    <property type="evidence" value="ECO:0007669"/>
    <property type="project" value="TreeGrafter"/>
</dbReference>
<evidence type="ECO:0000256" key="2">
    <source>
        <dbReference type="ARBA" id="ARBA00022679"/>
    </source>
</evidence>
<dbReference type="SUPFAM" id="SSF64005">
    <property type="entry name" value="Undecaprenyl diphosphate synthase"/>
    <property type="match status" value="1"/>
</dbReference>
<evidence type="ECO:0000313" key="4">
    <source>
        <dbReference type="EMBL" id="CAG9293847.1"/>
    </source>
</evidence>
<dbReference type="EC" id="2.5.1.-" evidence="3"/>
<dbReference type="GO" id="GO:0005783">
    <property type="term" value="C:endoplasmic reticulum"/>
    <property type="evidence" value="ECO:0007669"/>
    <property type="project" value="TreeGrafter"/>
</dbReference>
<gene>
    <name evidence="4" type="ORF">PTTT1_LOCUS52791</name>
</gene>
<evidence type="ECO:0000256" key="3">
    <source>
        <dbReference type="RuleBase" id="RU363018"/>
    </source>
</evidence>
<evidence type="ECO:0000256" key="1">
    <source>
        <dbReference type="ARBA" id="ARBA00005432"/>
    </source>
</evidence>
<dbReference type="Pfam" id="PF01255">
    <property type="entry name" value="Prenyltransf"/>
    <property type="match status" value="1"/>
</dbReference>
<dbReference type="AlphaFoldDB" id="A0A8J9TNQ2"/>
<reference evidence="4" key="1">
    <citation type="submission" date="2022-02" db="EMBL/GenBank/DDBJ databases">
        <authorList>
            <person name="Giguere J D."/>
        </authorList>
    </citation>
    <scope>NUCLEOTIDE SEQUENCE</scope>
    <source>
        <strain evidence="4">CCAP 1055/1</strain>
    </source>
</reference>
<accession>A0A8J9TNQ2</accession>
<dbReference type="PROSITE" id="PS01066">
    <property type="entry name" value="UPP_SYNTHASE"/>
    <property type="match status" value="1"/>
</dbReference>
<dbReference type="EMBL" id="OU594949">
    <property type="protein sequence ID" value="CAG9293847.1"/>
    <property type="molecule type" value="Genomic_DNA"/>
</dbReference>
<dbReference type="InterPro" id="IPR018520">
    <property type="entry name" value="UPP_synth-like_CS"/>
</dbReference>
<dbReference type="InterPro" id="IPR036424">
    <property type="entry name" value="UPP_synth-like_sf"/>
</dbReference>
<protein>
    <recommendedName>
        <fullName evidence="3">Alkyl transferase</fullName>
        <ecNumber evidence="3">2.5.1.-</ecNumber>
    </recommendedName>
</protein>
<dbReference type="PANTHER" id="PTHR10291:SF43">
    <property type="entry name" value="DEHYDRODOLICHYL DIPHOSPHATE SYNTHASE COMPLEX SUBUNIT DHDDS"/>
    <property type="match status" value="1"/>
</dbReference>
<dbReference type="Proteomes" id="UP000836788">
    <property type="component" value="Chromosome 8"/>
</dbReference>
<dbReference type="GO" id="GO:0045547">
    <property type="term" value="F:ditrans,polycis-polyprenyl diphosphate synthase [(2E,6E)-farnesyl diphosphate specific] activity"/>
    <property type="evidence" value="ECO:0007669"/>
    <property type="project" value="TreeGrafter"/>
</dbReference>